<protein>
    <submittedName>
        <fullName evidence="3">RNA polymerase ii nuclear localization protein slc7a6os-related</fullName>
    </submittedName>
</protein>
<dbReference type="Proteomes" id="UP001146793">
    <property type="component" value="Unassembled WGS sequence"/>
</dbReference>
<feature type="compositionally biased region" description="Polar residues" evidence="2">
    <location>
        <begin position="281"/>
        <end position="292"/>
    </location>
</feature>
<feature type="coiled-coil region" evidence="1">
    <location>
        <begin position="124"/>
        <end position="151"/>
    </location>
</feature>
<proteinExistence type="predicted"/>
<gene>
    <name evidence="3" type="ORF">M0812_00868</name>
</gene>
<feature type="region of interest" description="Disordered" evidence="2">
    <location>
        <begin position="175"/>
        <end position="194"/>
    </location>
</feature>
<evidence type="ECO:0000256" key="2">
    <source>
        <dbReference type="SAM" id="MobiDB-lite"/>
    </source>
</evidence>
<evidence type="ECO:0000256" key="1">
    <source>
        <dbReference type="SAM" id="Coils"/>
    </source>
</evidence>
<dbReference type="AlphaFoldDB" id="A0AAV8A819"/>
<organism evidence="3 4">
    <name type="scientific">Anaeramoeba flamelloides</name>
    <dbReference type="NCBI Taxonomy" id="1746091"/>
    <lineage>
        <taxon>Eukaryota</taxon>
        <taxon>Metamonada</taxon>
        <taxon>Anaeramoebidae</taxon>
        <taxon>Anaeramoeba</taxon>
    </lineage>
</organism>
<name>A0AAV8A819_9EUKA</name>
<feature type="compositionally biased region" description="Acidic residues" evidence="2">
    <location>
        <begin position="293"/>
        <end position="303"/>
    </location>
</feature>
<dbReference type="EMBL" id="JANTQA010000015">
    <property type="protein sequence ID" value="KAJ3448389.1"/>
    <property type="molecule type" value="Genomic_DNA"/>
</dbReference>
<evidence type="ECO:0000313" key="3">
    <source>
        <dbReference type="EMBL" id="KAJ3448389.1"/>
    </source>
</evidence>
<feature type="region of interest" description="Disordered" evidence="2">
    <location>
        <begin position="266"/>
        <end position="327"/>
    </location>
</feature>
<sequence>MSFNSQVYKLYRIKRRVGEESLYSFSLPHEEIQRHVLLKSDLEEKPSYIKTQNQKLPIFQRIGSSHCSLGNNLKLQLDQLFFKRQSPKNHDNLIRTSKFDRLQIQNPTPTLQRFRESTIQSIRLSNFEKEIKKKQKENKTMLKNLKAYLNEKTIEIIDLESSNDLTNGNEIKTEKEWGNETENENENINQNKNENEIEIEGKENINQDLEYQYDYYWKIELSNFENQKQITEFSSFFDIDPIDSQWGYDEINEYGITETQERLYDENKYDSNSENDYRNEYPTSSEKSFNSNDSEDYNLYEDSDYLKSNDDYGQSYDDNDYSDDDFD</sequence>
<feature type="compositionally biased region" description="Acidic residues" evidence="2">
    <location>
        <begin position="317"/>
        <end position="327"/>
    </location>
</feature>
<feature type="compositionally biased region" description="Basic and acidic residues" evidence="2">
    <location>
        <begin position="266"/>
        <end position="279"/>
    </location>
</feature>
<comment type="caution">
    <text evidence="3">The sequence shown here is derived from an EMBL/GenBank/DDBJ whole genome shotgun (WGS) entry which is preliminary data.</text>
</comment>
<evidence type="ECO:0000313" key="4">
    <source>
        <dbReference type="Proteomes" id="UP001146793"/>
    </source>
</evidence>
<keyword evidence="1" id="KW-0175">Coiled coil</keyword>
<accession>A0AAV8A819</accession>
<reference evidence="3" key="1">
    <citation type="submission" date="2022-08" db="EMBL/GenBank/DDBJ databases">
        <title>Novel sulphate-reducing endosymbionts in the free-living metamonad Anaeramoeba.</title>
        <authorList>
            <person name="Jerlstrom-Hultqvist J."/>
            <person name="Cepicka I."/>
            <person name="Gallot-Lavallee L."/>
            <person name="Salas-Leiva D."/>
            <person name="Curtis B.A."/>
            <person name="Zahonova K."/>
            <person name="Pipaliya S."/>
            <person name="Dacks J."/>
            <person name="Roger A.J."/>
        </authorList>
    </citation>
    <scope>NUCLEOTIDE SEQUENCE</scope>
    <source>
        <strain evidence="3">Busselton2</strain>
    </source>
</reference>